<feature type="domain" description="N-acetyltransferase" evidence="3">
    <location>
        <begin position="2"/>
        <end position="147"/>
    </location>
</feature>
<dbReference type="InterPro" id="IPR050832">
    <property type="entry name" value="Bact_Acetyltransf"/>
</dbReference>
<keyword evidence="5" id="KW-1185">Reference proteome</keyword>
<dbReference type="SUPFAM" id="SSF55729">
    <property type="entry name" value="Acyl-CoA N-acyltransferases (Nat)"/>
    <property type="match status" value="1"/>
</dbReference>
<evidence type="ECO:0000259" key="3">
    <source>
        <dbReference type="PROSITE" id="PS51186"/>
    </source>
</evidence>
<comment type="caution">
    <text evidence="4">The sequence shown here is derived from an EMBL/GenBank/DDBJ whole genome shotgun (WGS) entry which is preliminary data.</text>
</comment>
<evidence type="ECO:0000313" key="5">
    <source>
        <dbReference type="Proteomes" id="UP000619293"/>
    </source>
</evidence>
<dbReference type="CDD" id="cd04301">
    <property type="entry name" value="NAT_SF"/>
    <property type="match status" value="1"/>
</dbReference>
<evidence type="ECO:0000256" key="2">
    <source>
        <dbReference type="ARBA" id="ARBA00023315"/>
    </source>
</evidence>
<gene>
    <name evidence="4" type="ORF">Cch02nite_24510</name>
</gene>
<dbReference type="GO" id="GO:0016747">
    <property type="term" value="F:acyltransferase activity, transferring groups other than amino-acyl groups"/>
    <property type="evidence" value="ECO:0007669"/>
    <property type="project" value="InterPro"/>
</dbReference>
<dbReference type="EMBL" id="BONG01000012">
    <property type="protein sequence ID" value="GIF89007.1"/>
    <property type="molecule type" value="Genomic_DNA"/>
</dbReference>
<dbReference type="Proteomes" id="UP000619293">
    <property type="component" value="Unassembled WGS sequence"/>
</dbReference>
<organism evidence="4 5">
    <name type="scientific">Catellatospora chokoriensis</name>
    <dbReference type="NCBI Taxonomy" id="310353"/>
    <lineage>
        <taxon>Bacteria</taxon>
        <taxon>Bacillati</taxon>
        <taxon>Actinomycetota</taxon>
        <taxon>Actinomycetes</taxon>
        <taxon>Micromonosporales</taxon>
        <taxon>Micromonosporaceae</taxon>
        <taxon>Catellatospora</taxon>
    </lineage>
</organism>
<dbReference type="Gene3D" id="3.40.630.30">
    <property type="match status" value="1"/>
</dbReference>
<protein>
    <recommendedName>
        <fullName evidence="3">N-acetyltransferase domain-containing protein</fullName>
    </recommendedName>
</protein>
<sequence length="147" mass="15847">MIAWVSPSDAAFGAVAGLFDDYRAHYGQQRGYGATRQWLQEQAGPSGLRISAAFAEGRPCGLLTALVMPASLTLGTFWMIRDLYVPPEHRGSGHARALVTHAVAAARAAQARRISLQTEHDNTAARALYRSLGFHEVDGYVSYGITG</sequence>
<dbReference type="PROSITE" id="PS51186">
    <property type="entry name" value="GNAT"/>
    <property type="match status" value="1"/>
</dbReference>
<dbReference type="InterPro" id="IPR016181">
    <property type="entry name" value="Acyl_CoA_acyltransferase"/>
</dbReference>
<keyword evidence="1" id="KW-0808">Transferase</keyword>
<evidence type="ECO:0000256" key="1">
    <source>
        <dbReference type="ARBA" id="ARBA00022679"/>
    </source>
</evidence>
<evidence type="ECO:0000313" key="4">
    <source>
        <dbReference type="EMBL" id="GIF89007.1"/>
    </source>
</evidence>
<dbReference type="PANTHER" id="PTHR43877">
    <property type="entry name" value="AMINOALKYLPHOSPHONATE N-ACETYLTRANSFERASE-RELATED-RELATED"/>
    <property type="match status" value="1"/>
</dbReference>
<dbReference type="AlphaFoldDB" id="A0A8J3NQA0"/>
<reference evidence="4 5" key="1">
    <citation type="submission" date="2021-01" db="EMBL/GenBank/DDBJ databases">
        <title>Whole genome shotgun sequence of Catellatospora chokoriensis NBRC 107358.</title>
        <authorList>
            <person name="Komaki H."/>
            <person name="Tamura T."/>
        </authorList>
    </citation>
    <scope>NUCLEOTIDE SEQUENCE [LARGE SCALE GENOMIC DNA]</scope>
    <source>
        <strain evidence="4 5">NBRC 107358</strain>
    </source>
</reference>
<dbReference type="Pfam" id="PF00583">
    <property type="entry name" value="Acetyltransf_1"/>
    <property type="match status" value="1"/>
</dbReference>
<proteinExistence type="predicted"/>
<keyword evidence="2" id="KW-0012">Acyltransferase</keyword>
<dbReference type="InterPro" id="IPR000182">
    <property type="entry name" value="GNAT_dom"/>
</dbReference>
<name>A0A8J3NQA0_9ACTN</name>
<accession>A0A8J3NQA0</accession>